<evidence type="ECO:0000256" key="1">
    <source>
        <dbReference type="SAM" id="MobiDB-lite"/>
    </source>
</evidence>
<evidence type="ECO:0000313" key="2">
    <source>
        <dbReference type="EMBL" id="CDQ63460.1"/>
    </source>
</evidence>
<proteinExistence type="predicted"/>
<gene>
    <name evidence="2" type="ORF">GSONMT00069227001</name>
</gene>
<reference evidence="2" key="1">
    <citation type="journal article" date="2014" name="Nat. Commun.">
        <title>The rainbow trout genome provides novel insights into evolution after whole-genome duplication in vertebrates.</title>
        <authorList>
            <person name="Berthelot C."/>
            <person name="Brunet F."/>
            <person name="Chalopin D."/>
            <person name="Juanchich A."/>
            <person name="Bernard M."/>
            <person name="Noel B."/>
            <person name="Bento P."/>
            <person name="Da Silva C."/>
            <person name="Labadie K."/>
            <person name="Alberti A."/>
            <person name="Aury J.M."/>
            <person name="Louis A."/>
            <person name="Dehais P."/>
            <person name="Bardou P."/>
            <person name="Montfort J."/>
            <person name="Klopp C."/>
            <person name="Cabau C."/>
            <person name="Gaspin C."/>
            <person name="Thorgaard G.H."/>
            <person name="Boussaha M."/>
            <person name="Quillet E."/>
            <person name="Guyomard R."/>
            <person name="Galiana D."/>
            <person name="Bobe J."/>
            <person name="Volff J.N."/>
            <person name="Genet C."/>
            <person name="Wincker P."/>
            <person name="Jaillon O."/>
            <person name="Roest Crollius H."/>
            <person name="Guiguen Y."/>
        </authorList>
    </citation>
    <scope>NUCLEOTIDE SEQUENCE [LARGE SCALE GENOMIC DNA]</scope>
</reference>
<dbReference type="Proteomes" id="UP000193380">
    <property type="component" value="Unassembled WGS sequence"/>
</dbReference>
<accession>A0A060WFY1</accession>
<dbReference type="STRING" id="8022.A0A060WFY1"/>
<organism evidence="2 3">
    <name type="scientific">Oncorhynchus mykiss</name>
    <name type="common">Rainbow trout</name>
    <name type="synonym">Salmo gairdneri</name>
    <dbReference type="NCBI Taxonomy" id="8022"/>
    <lineage>
        <taxon>Eukaryota</taxon>
        <taxon>Metazoa</taxon>
        <taxon>Chordata</taxon>
        <taxon>Craniata</taxon>
        <taxon>Vertebrata</taxon>
        <taxon>Euteleostomi</taxon>
        <taxon>Actinopterygii</taxon>
        <taxon>Neopterygii</taxon>
        <taxon>Teleostei</taxon>
        <taxon>Protacanthopterygii</taxon>
        <taxon>Salmoniformes</taxon>
        <taxon>Salmonidae</taxon>
        <taxon>Salmoninae</taxon>
        <taxon>Oncorhynchus</taxon>
    </lineage>
</organism>
<dbReference type="Gene3D" id="1.25.40.20">
    <property type="entry name" value="Ankyrin repeat-containing domain"/>
    <property type="match status" value="1"/>
</dbReference>
<dbReference type="EMBL" id="FR904442">
    <property type="protein sequence ID" value="CDQ63460.1"/>
    <property type="molecule type" value="Genomic_DNA"/>
</dbReference>
<feature type="compositionally biased region" description="Basic and acidic residues" evidence="1">
    <location>
        <begin position="1"/>
        <end position="19"/>
    </location>
</feature>
<dbReference type="AlphaFoldDB" id="A0A060WFY1"/>
<name>A0A060WFY1_ONCMY</name>
<dbReference type="PaxDb" id="8022-A0A060WFY1"/>
<evidence type="ECO:0000313" key="3">
    <source>
        <dbReference type="Proteomes" id="UP000193380"/>
    </source>
</evidence>
<dbReference type="InterPro" id="IPR036770">
    <property type="entry name" value="Ankyrin_rpt-contain_sf"/>
</dbReference>
<dbReference type="SUPFAM" id="SSF48403">
    <property type="entry name" value="Ankyrin repeat"/>
    <property type="match status" value="1"/>
</dbReference>
<protein>
    <submittedName>
        <fullName evidence="2">Uncharacterized protein</fullName>
    </submittedName>
</protein>
<reference evidence="2" key="2">
    <citation type="submission" date="2014-03" db="EMBL/GenBank/DDBJ databases">
        <authorList>
            <person name="Genoscope - CEA"/>
        </authorList>
    </citation>
    <scope>NUCLEOTIDE SEQUENCE</scope>
</reference>
<sequence>MTGEKIRTLRKDHNNKPSKDGSITLMETFDESTNGTITSPTPNGTAITYKSNKNHNKTVKPMALQQQLSNINANNTNANQSVGTIIDDYNKNPIILTNGNEDLNLEFPVHECVFRGDVRRLSSLIRTQNISQKDVHGNTPLHVAVMMGHKGKGFDFWLWTGVFYTDNTFKQVPLIQVTSGGQRSLLKKKLQVS</sequence>
<feature type="region of interest" description="Disordered" evidence="1">
    <location>
        <begin position="1"/>
        <end position="22"/>
    </location>
</feature>